<dbReference type="RefSeq" id="WP_369752367.1">
    <property type="nucleotide sequence ID" value="NZ_CP165625.1"/>
</dbReference>
<evidence type="ECO:0000259" key="1">
    <source>
        <dbReference type="Pfam" id="PF08818"/>
    </source>
</evidence>
<dbReference type="Gene3D" id="3.90.1150.200">
    <property type="match status" value="1"/>
</dbReference>
<organism evidence="2">
    <name type="scientific">Flavobacterium sp. WC2409</name>
    <dbReference type="NCBI Taxonomy" id="3234139"/>
    <lineage>
        <taxon>Bacteria</taxon>
        <taxon>Pseudomonadati</taxon>
        <taxon>Bacteroidota</taxon>
        <taxon>Flavobacteriia</taxon>
        <taxon>Flavobacteriales</taxon>
        <taxon>Flavobacteriaceae</taxon>
        <taxon>Flavobacterium</taxon>
    </lineage>
</organism>
<dbReference type="InterPro" id="IPR042216">
    <property type="entry name" value="MitoNEET_CISD"/>
</dbReference>
<accession>A0AB39W1M5</accession>
<evidence type="ECO:0000313" key="2">
    <source>
        <dbReference type="EMBL" id="XDU94257.1"/>
    </source>
</evidence>
<dbReference type="InterPro" id="IPR016786">
    <property type="entry name" value="YdeI_bac"/>
</dbReference>
<dbReference type="Pfam" id="PF13376">
    <property type="entry name" value="OmdA"/>
    <property type="match status" value="1"/>
</dbReference>
<dbReference type="SUPFAM" id="SSF159888">
    <property type="entry name" value="YdhG-like"/>
    <property type="match status" value="1"/>
</dbReference>
<feature type="domain" description="YdhG-like" evidence="1">
    <location>
        <begin position="15"/>
        <end position="112"/>
    </location>
</feature>
<dbReference type="AlphaFoldDB" id="A0AB39W1M5"/>
<dbReference type="Gene3D" id="3.40.5.90">
    <property type="entry name" value="CDGSH iron-sulfur domain, mitoNEET-type"/>
    <property type="match status" value="1"/>
</dbReference>
<dbReference type="Pfam" id="PF08818">
    <property type="entry name" value="DUF1801"/>
    <property type="match status" value="1"/>
</dbReference>
<proteinExistence type="predicted"/>
<dbReference type="PIRSF" id="PIRSF021308">
    <property type="entry name" value="UCP021308"/>
    <property type="match status" value="1"/>
</dbReference>
<reference evidence="2" key="1">
    <citation type="submission" date="2024-07" db="EMBL/GenBank/DDBJ databases">
        <authorList>
            <person name="Biller S.J."/>
        </authorList>
    </citation>
    <scope>NUCLEOTIDE SEQUENCE</scope>
    <source>
        <strain evidence="2">WC2409</strain>
    </source>
</reference>
<dbReference type="EMBL" id="CP165625">
    <property type="protein sequence ID" value="XDU94257.1"/>
    <property type="molecule type" value="Genomic_DNA"/>
</dbReference>
<dbReference type="InterPro" id="IPR014922">
    <property type="entry name" value="YdhG-like"/>
</dbReference>
<protein>
    <submittedName>
        <fullName evidence="2">DUF1801 domain-containing protein</fullName>
    </submittedName>
</protein>
<sequence length="216" mass="24507">MNLKVDDFISNAKKWQPEMEQLRQLLLDCGLTEEFKWRTPCYSFQGNNVVLIASFKSFCALSFLKGSLLQDTNGMLVQPGENSQAVRFFKFTNVSEIEELKPILKNYIYEAIEVEKAGLKVAFKSNKELELVDELKAILDKNLALKAAFESLTPGRQRAYNLFFEAAKQSKTRETRIEKYIPRILDGKGINDCVCGLSKKMPSCDGSHKSICGEDK</sequence>
<gene>
    <name evidence="2" type="ORF">AB3G34_10145</name>
</gene>
<name>A0AB39W1M5_9FLAO</name>